<reference evidence="1" key="1">
    <citation type="submission" date="2020-04" db="EMBL/GenBank/DDBJ databases">
        <title>Global-level population genomics supports evidence of horizontal gene transfer on evolution of Rhizobia in Lentils.</title>
        <authorList>
            <person name="Gai Y."/>
            <person name="Cook D."/>
            <person name="Riely B."/>
        </authorList>
    </citation>
    <scope>NUCLEOTIDE SEQUENCE</scope>
    <source>
        <strain evidence="1">TLR9</strain>
    </source>
</reference>
<protein>
    <submittedName>
        <fullName evidence="1">Uncharacterized protein</fullName>
    </submittedName>
</protein>
<dbReference type="EMBL" id="JAAXQQ010000010">
    <property type="protein sequence ID" value="MBY3067052.1"/>
    <property type="molecule type" value="Genomic_DNA"/>
</dbReference>
<sequence length="57" mass="6045">MERLLETLIDLRSVTVKSMADAGYLPTPGMLAELAAIQQSIAACPVTMTVICFSSSV</sequence>
<dbReference type="AlphaFoldDB" id="A0AB35FLJ2"/>
<evidence type="ECO:0000313" key="1">
    <source>
        <dbReference type="EMBL" id="MBY3067052.1"/>
    </source>
</evidence>
<organism evidence="1 2">
    <name type="scientific">Rhizobium laguerreae</name>
    <dbReference type="NCBI Taxonomy" id="1076926"/>
    <lineage>
        <taxon>Bacteria</taxon>
        <taxon>Pseudomonadati</taxon>
        <taxon>Pseudomonadota</taxon>
        <taxon>Alphaproteobacteria</taxon>
        <taxon>Hyphomicrobiales</taxon>
        <taxon>Rhizobiaceae</taxon>
        <taxon>Rhizobium/Agrobacterium group</taxon>
        <taxon>Rhizobium</taxon>
    </lineage>
</organism>
<dbReference type="RefSeq" id="WP_168256375.1">
    <property type="nucleotide sequence ID" value="NZ_JAAXQQ010000010.1"/>
</dbReference>
<gene>
    <name evidence="1" type="ORF">HFO74_27135</name>
</gene>
<comment type="caution">
    <text evidence="1">The sequence shown here is derived from an EMBL/GenBank/DDBJ whole genome shotgun (WGS) entry which is preliminary data.</text>
</comment>
<dbReference type="Proteomes" id="UP000758022">
    <property type="component" value="Unassembled WGS sequence"/>
</dbReference>
<proteinExistence type="predicted"/>
<accession>A0AB35FLJ2</accession>
<evidence type="ECO:0000313" key="2">
    <source>
        <dbReference type="Proteomes" id="UP000758022"/>
    </source>
</evidence>
<name>A0AB35FLJ2_9HYPH</name>